<evidence type="ECO:0000259" key="2">
    <source>
        <dbReference type="Pfam" id="PF20408"/>
    </source>
</evidence>
<dbReference type="Proteomes" id="UP001596411">
    <property type="component" value="Unassembled WGS sequence"/>
</dbReference>
<protein>
    <submittedName>
        <fullName evidence="3">Alpha/beta family hydrolase</fullName>
    </submittedName>
</protein>
<gene>
    <name evidence="3" type="ORF">ACFQH5_05040</name>
</gene>
<dbReference type="InterPro" id="IPR046879">
    <property type="entry name" value="KANL3/Tex30_Abhydrolase"/>
</dbReference>
<accession>A0ABW2ESJ8</accession>
<keyword evidence="3" id="KW-0378">Hydrolase</keyword>
<feature type="region of interest" description="Disordered" evidence="1">
    <location>
        <begin position="234"/>
        <end position="254"/>
    </location>
</feature>
<dbReference type="PANTHER" id="PTHR13136:SF11">
    <property type="entry name" value="TESTIS-EXPRESSED PROTEIN 30"/>
    <property type="match status" value="1"/>
</dbReference>
<dbReference type="Pfam" id="PF20408">
    <property type="entry name" value="Abhydrolase_11"/>
    <property type="match status" value="1"/>
</dbReference>
<reference evidence="4" key="1">
    <citation type="journal article" date="2019" name="Int. J. Syst. Evol. Microbiol.">
        <title>The Global Catalogue of Microorganisms (GCM) 10K type strain sequencing project: providing services to taxonomists for standard genome sequencing and annotation.</title>
        <authorList>
            <consortium name="The Broad Institute Genomics Platform"/>
            <consortium name="The Broad Institute Genome Sequencing Center for Infectious Disease"/>
            <person name="Wu L."/>
            <person name="Ma J."/>
        </authorList>
    </citation>
    <scope>NUCLEOTIDE SEQUENCE [LARGE SCALE GENOMIC DNA]</scope>
    <source>
        <strain evidence="4">CGMCC 1.13666</strain>
    </source>
</reference>
<dbReference type="RefSeq" id="WP_346062543.1">
    <property type="nucleotide sequence ID" value="NZ_BAAADR010000012.1"/>
</dbReference>
<name>A0ABW2ESJ8_9GAMM</name>
<dbReference type="InterPro" id="IPR026555">
    <property type="entry name" value="NSL3/Tex30"/>
</dbReference>
<dbReference type="Gene3D" id="3.40.50.1820">
    <property type="entry name" value="alpha/beta hydrolase"/>
    <property type="match status" value="1"/>
</dbReference>
<dbReference type="GO" id="GO:0016787">
    <property type="term" value="F:hydrolase activity"/>
    <property type="evidence" value="ECO:0007669"/>
    <property type="project" value="UniProtKB-KW"/>
</dbReference>
<dbReference type="InterPro" id="IPR029058">
    <property type="entry name" value="AB_hydrolase_fold"/>
</dbReference>
<keyword evidence="4" id="KW-1185">Reference proteome</keyword>
<feature type="domain" description="KANL3/Tex30 alpha/beta hydrolase-like" evidence="2">
    <location>
        <begin position="45"/>
        <end position="234"/>
    </location>
</feature>
<proteinExistence type="predicted"/>
<dbReference type="EMBL" id="JBHSZP010000013">
    <property type="protein sequence ID" value="MFC7088910.1"/>
    <property type="molecule type" value="Genomic_DNA"/>
</dbReference>
<evidence type="ECO:0000256" key="1">
    <source>
        <dbReference type="SAM" id="MobiDB-lite"/>
    </source>
</evidence>
<sequence length="254" mass="27195">MTMAEATSLRLSVDEVIEGLQAGISGYCEVAGIGPLWIEGAPRRGRLLLAHGAGAGQDSAFMAGLRRALAAAGIQALGIEFDYMQRMRAEGRRRPPPRVEKLVEELRPWCDIVSRLAGPPCWLGGKSMGGRVASLLAAREAVPGLALCGYPFHPPGKPESTRLAHWPAIACPTLVLQGERDPFGTRAEVEAYDLPAIAKVHFLGDGDHDWKPRKASGLTQARLIDEAARAIASTLEPHSRGDVSEPGVVDGDRR</sequence>
<comment type="caution">
    <text evidence="3">The sequence shown here is derived from an EMBL/GenBank/DDBJ whole genome shotgun (WGS) entry which is preliminary data.</text>
</comment>
<organism evidence="3 4">
    <name type="scientific">Halomonas salifodinae</name>
    <dbReference type="NCBI Taxonomy" id="438745"/>
    <lineage>
        <taxon>Bacteria</taxon>
        <taxon>Pseudomonadati</taxon>
        <taxon>Pseudomonadota</taxon>
        <taxon>Gammaproteobacteria</taxon>
        <taxon>Oceanospirillales</taxon>
        <taxon>Halomonadaceae</taxon>
        <taxon>Halomonas</taxon>
    </lineage>
</organism>
<dbReference type="SUPFAM" id="SSF53474">
    <property type="entry name" value="alpha/beta-Hydrolases"/>
    <property type="match status" value="1"/>
</dbReference>
<evidence type="ECO:0000313" key="4">
    <source>
        <dbReference type="Proteomes" id="UP001596411"/>
    </source>
</evidence>
<dbReference type="PANTHER" id="PTHR13136">
    <property type="entry name" value="TESTIS DEVELOPMENT PROTEIN PRTD"/>
    <property type="match status" value="1"/>
</dbReference>
<evidence type="ECO:0000313" key="3">
    <source>
        <dbReference type="EMBL" id="MFC7088910.1"/>
    </source>
</evidence>